<dbReference type="Proteomes" id="UP001201449">
    <property type="component" value="Unassembled WGS sequence"/>
</dbReference>
<evidence type="ECO:0000313" key="3">
    <source>
        <dbReference type="Proteomes" id="UP001201449"/>
    </source>
</evidence>
<feature type="signal peptide" evidence="1">
    <location>
        <begin position="1"/>
        <end position="21"/>
    </location>
</feature>
<proteinExistence type="predicted"/>
<comment type="caution">
    <text evidence="2">The sequence shown here is derived from an EMBL/GenBank/DDBJ whole genome shotgun (WGS) entry which is preliminary data.</text>
</comment>
<dbReference type="EMBL" id="JAKEVZ010000012">
    <property type="protein sequence ID" value="MCF1752485.1"/>
    <property type="molecule type" value="Genomic_DNA"/>
</dbReference>
<feature type="chain" id="PRO_5046819777" evidence="1">
    <location>
        <begin position="22"/>
        <end position="534"/>
    </location>
</feature>
<keyword evidence="1" id="KW-0732">Signal</keyword>
<gene>
    <name evidence="2" type="ORF">L0U89_15605</name>
</gene>
<organism evidence="2 3">
    <name type="scientific">Mariniradius sediminis</name>
    <dbReference type="NCBI Taxonomy" id="2909237"/>
    <lineage>
        <taxon>Bacteria</taxon>
        <taxon>Pseudomonadati</taxon>
        <taxon>Bacteroidota</taxon>
        <taxon>Cytophagia</taxon>
        <taxon>Cytophagales</taxon>
        <taxon>Cyclobacteriaceae</taxon>
        <taxon>Mariniradius</taxon>
    </lineage>
</organism>
<dbReference type="RefSeq" id="WP_234862372.1">
    <property type="nucleotide sequence ID" value="NZ_JAKEVZ010000012.1"/>
</dbReference>
<evidence type="ECO:0000313" key="2">
    <source>
        <dbReference type="EMBL" id="MCF1752485.1"/>
    </source>
</evidence>
<protein>
    <submittedName>
        <fullName evidence="2">Uncharacterized protein</fullName>
    </submittedName>
</protein>
<accession>A0ABS9BWN8</accession>
<evidence type="ECO:0000256" key="1">
    <source>
        <dbReference type="SAM" id="SignalP"/>
    </source>
</evidence>
<sequence>MKIKKIGMLLALTLWSISTFAQSVEPEILQAVIGQNIAVTGEKVWFYVEAKDKTGKSGSNIGYAELVNRNGIPLFQTIFQLANGEAQGYLDIPSQIDSDHYLVRFYTRISPLLGTDGVWNQFITVINPKSQQRKITQNQVHNRYQFKQPSTDGNLDSTKPNSKLNLVEAWTEQPVLLKSALVNPFLPNNAKGYIGGEIYDALPSDYPLIPEPFGHVVYAKNLQESQNPSETFYLSAHGEKSFLNSAKAKPNGDLFFELGAMKDYRFLIVQSNQAESPMSFALQSPFVPLSLKSDFHFPPFVVEESQKEFLLDLVTASKVTAAYYPKQTLENFPIVVGFDEDRIYRLDDYTRFETFEVTLREYVPEVMVRRQNKKALLKVLNKPLGTVFNENPLVLLDGMPVFDIDALIEFDPVKIESMEIMAREFLFNHEKFDGVINIHSFKNDFGGFELPPNAIYLNYPLIQQPTTLVSPHVNSNLGTARFPDFRNLLHWEMYPNKPSAVFTSEVEGKYELTQVLRDSDGRLKLVQEEFEVKN</sequence>
<reference evidence="2 3" key="1">
    <citation type="submission" date="2022-01" db="EMBL/GenBank/DDBJ databases">
        <title>Mariniradius saccharolyticus sp. nov., isolated from sediment of a river.</title>
        <authorList>
            <person name="Liu H."/>
        </authorList>
    </citation>
    <scope>NUCLEOTIDE SEQUENCE [LARGE SCALE GENOMIC DNA]</scope>
    <source>
        <strain evidence="2 3">RY-2</strain>
    </source>
</reference>
<name>A0ABS9BWN8_9BACT</name>
<keyword evidence="3" id="KW-1185">Reference proteome</keyword>